<dbReference type="Pfam" id="PF24161">
    <property type="entry name" value="CCDC39"/>
    <property type="match status" value="1"/>
</dbReference>
<dbReference type="EMBL" id="AMQM01006190">
    <property type="status" value="NOT_ANNOTATED_CDS"/>
    <property type="molecule type" value="Genomic_DNA"/>
</dbReference>
<dbReference type="PANTHER" id="PTHR18962">
    <property type="entry name" value="COILED-COIL DOMAIN-CONTAINING PROTEIN 39"/>
    <property type="match status" value="1"/>
</dbReference>
<organism evidence="7 8">
    <name type="scientific">Helobdella robusta</name>
    <name type="common">Californian leech</name>
    <dbReference type="NCBI Taxonomy" id="6412"/>
    <lineage>
        <taxon>Eukaryota</taxon>
        <taxon>Metazoa</taxon>
        <taxon>Spiralia</taxon>
        <taxon>Lophotrochozoa</taxon>
        <taxon>Annelida</taxon>
        <taxon>Clitellata</taxon>
        <taxon>Hirudinea</taxon>
        <taxon>Rhynchobdellida</taxon>
        <taxon>Glossiphoniidae</taxon>
        <taxon>Helobdella</taxon>
    </lineage>
</organism>
<evidence type="ECO:0000256" key="2">
    <source>
        <dbReference type="ARBA" id="ARBA00016725"/>
    </source>
</evidence>
<reference evidence="6 8" key="2">
    <citation type="journal article" date="2013" name="Nature">
        <title>Insights into bilaterian evolution from three spiralian genomes.</title>
        <authorList>
            <person name="Simakov O."/>
            <person name="Marletaz F."/>
            <person name="Cho S.J."/>
            <person name="Edsinger-Gonzales E."/>
            <person name="Havlak P."/>
            <person name="Hellsten U."/>
            <person name="Kuo D.H."/>
            <person name="Larsson T."/>
            <person name="Lv J."/>
            <person name="Arendt D."/>
            <person name="Savage R."/>
            <person name="Osoegawa K."/>
            <person name="de Jong P."/>
            <person name="Grimwood J."/>
            <person name="Chapman J.A."/>
            <person name="Shapiro H."/>
            <person name="Aerts A."/>
            <person name="Otillar R.P."/>
            <person name="Terry A.Y."/>
            <person name="Boore J.L."/>
            <person name="Grigoriev I.V."/>
            <person name="Lindberg D.R."/>
            <person name="Seaver E.C."/>
            <person name="Weisblat D.A."/>
            <person name="Putnam N.H."/>
            <person name="Rokhsar D.S."/>
        </authorList>
    </citation>
    <scope>NUCLEOTIDE SEQUENCE</scope>
</reference>
<evidence type="ECO:0000313" key="7">
    <source>
        <dbReference type="EnsemblMetazoa" id="HelroP177799"/>
    </source>
</evidence>
<dbReference type="GO" id="GO:0005930">
    <property type="term" value="C:axoneme"/>
    <property type="evidence" value="ECO:0007669"/>
    <property type="project" value="InterPro"/>
</dbReference>
<sequence length="402" mass="47294">MVDDPFLSNDSDFTVPVASNTNKLLEAEYLENLKKYGVINLELREADEEINDLSNAVKALRNELDCNQIFANIRKNELETENSLLKMSRRERSKISEMMLGLDRQMNVVLEKQAYIKTFIDQTQMKIDDKKQEMSQNEKDLSDWQAEVQTKEEEEFIYSNYANLDQSKIKDLLIQVSQLNDVCMERKKKLDKENTEICALKFSLSKTIEEANRHHIERMEHIERLQKLVELIASKEVNIDLLFKTIRNLKQETKEKVEFRKEKETLLSSSMADNQELTKRVFNIGNYKIRLKADLREMNLKLTALKNEYRGLRITLDRTVVDLEMSRSTVNRLKRNILEIVERLKHAACEVYNLVTERGNVEREMEAKLERGKKILKMIRDDEGMRLRAEAELKELTKVHSI</sequence>
<dbReference type="GeneID" id="20206452"/>
<dbReference type="KEGG" id="hro:HELRODRAFT_177799"/>
<dbReference type="AlphaFoldDB" id="T1FCA3"/>
<reference evidence="8" key="1">
    <citation type="submission" date="2012-12" db="EMBL/GenBank/DDBJ databases">
        <authorList>
            <person name="Hellsten U."/>
            <person name="Grimwood J."/>
            <person name="Chapman J.A."/>
            <person name="Shapiro H."/>
            <person name="Aerts A."/>
            <person name="Otillar R.P."/>
            <person name="Terry A.Y."/>
            <person name="Boore J.L."/>
            <person name="Simakov O."/>
            <person name="Marletaz F."/>
            <person name="Cho S.-J."/>
            <person name="Edsinger-Gonzales E."/>
            <person name="Havlak P."/>
            <person name="Kuo D.-H."/>
            <person name="Larsson T."/>
            <person name="Lv J."/>
            <person name="Arendt D."/>
            <person name="Savage R."/>
            <person name="Osoegawa K."/>
            <person name="de Jong P."/>
            <person name="Lindberg D.R."/>
            <person name="Seaver E.C."/>
            <person name="Weisblat D.A."/>
            <person name="Putnam N.H."/>
            <person name="Grigoriev I.V."/>
            <person name="Rokhsar D.S."/>
        </authorList>
    </citation>
    <scope>NUCLEOTIDE SEQUENCE</scope>
</reference>
<comment type="function">
    <text evidence="4">Required for assembly of dynein regulatory complex (DRC) and inner dynein arm (IDA) complexes, which are responsible for ciliary beat regulation, thereby playing a central role in motility in cilia and flagella. Probably acts together with CCDC40 to form a molecular ruler that determines the 96 nanometer (nm) repeat length and arrangements of components in cilia and flagella. Not required for outer dynein arm complexes assembly.</text>
</comment>
<dbReference type="OrthoDB" id="10259720at2759"/>
<evidence type="ECO:0000313" key="6">
    <source>
        <dbReference type="EMBL" id="ESN97739.1"/>
    </source>
</evidence>
<feature type="coiled-coil region" evidence="5">
    <location>
        <begin position="120"/>
        <end position="154"/>
    </location>
</feature>
<comment type="similarity">
    <text evidence="1">Belongs to the CCDC39 family.</text>
</comment>
<dbReference type="RefSeq" id="XP_009024197.1">
    <property type="nucleotide sequence ID" value="XM_009025949.1"/>
</dbReference>
<keyword evidence="8" id="KW-1185">Reference proteome</keyword>
<name>T1FCA3_HELRO</name>
<dbReference type="STRING" id="6412.T1FCA3"/>
<evidence type="ECO:0000256" key="5">
    <source>
        <dbReference type="SAM" id="Coils"/>
    </source>
</evidence>
<dbReference type="InParanoid" id="T1FCA3"/>
<proteinExistence type="inferred from homology"/>
<gene>
    <name evidence="7" type="primary">20206452</name>
    <name evidence="6" type="ORF">HELRODRAFT_177799</name>
</gene>
<dbReference type="eggNOG" id="ENOG502QS0D">
    <property type="taxonomic scope" value="Eukaryota"/>
</dbReference>
<dbReference type="GO" id="GO:0036159">
    <property type="term" value="P:inner dynein arm assembly"/>
    <property type="evidence" value="ECO:0007669"/>
    <property type="project" value="InterPro"/>
</dbReference>
<dbReference type="HOGENOM" id="CLU_685661_0_0_1"/>
<dbReference type="EMBL" id="KB097304">
    <property type="protein sequence ID" value="ESN97739.1"/>
    <property type="molecule type" value="Genomic_DNA"/>
</dbReference>
<evidence type="ECO:0000256" key="4">
    <source>
        <dbReference type="ARBA" id="ARBA00045182"/>
    </source>
</evidence>
<evidence type="ECO:0000256" key="1">
    <source>
        <dbReference type="ARBA" id="ARBA00005805"/>
    </source>
</evidence>
<protein>
    <recommendedName>
        <fullName evidence="2">Coiled-coil domain-containing protein 39</fullName>
    </recommendedName>
</protein>
<dbReference type="OMA" id="NEMTETI"/>
<dbReference type="CTD" id="20206452"/>
<feature type="coiled-coil region" evidence="5">
    <location>
        <begin position="288"/>
        <end position="315"/>
    </location>
</feature>
<dbReference type="PANTHER" id="PTHR18962:SF0">
    <property type="entry name" value="COILED-COIL DOMAIN-CONTAINING PROTEIN 39"/>
    <property type="match status" value="1"/>
</dbReference>
<dbReference type="GO" id="GO:0003341">
    <property type="term" value="P:cilium movement"/>
    <property type="evidence" value="ECO:0007669"/>
    <property type="project" value="InterPro"/>
</dbReference>
<keyword evidence="3 5" id="KW-0175">Coiled coil</keyword>
<evidence type="ECO:0000313" key="8">
    <source>
        <dbReference type="Proteomes" id="UP000015101"/>
    </source>
</evidence>
<evidence type="ECO:0000256" key="3">
    <source>
        <dbReference type="ARBA" id="ARBA00023054"/>
    </source>
</evidence>
<dbReference type="Proteomes" id="UP000015101">
    <property type="component" value="Unassembled WGS sequence"/>
</dbReference>
<dbReference type="EnsemblMetazoa" id="HelroT177799">
    <property type="protein sequence ID" value="HelroP177799"/>
    <property type="gene ID" value="HelroG177799"/>
</dbReference>
<accession>T1FCA3</accession>
<reference evidence="7" key="3">
    <citation type="submission" date="2015-06" db="UniProtKB">
        <authorList>
            <consortium name="EnsemblMetazoa"/>
        </authorList>
    </citation>
    <scope>IDENTIFICATION</scope>
</reference>
<dbReference type="InterPro" id="IPR033290">
    <property type="entry name" value="CCDC39"/>
</dbReference>